<name>A0A438MPU5_9ACTN</name>
<keyword evidence="3" id="KW-1185">Reference proteome</keyword>
<sequence length="620" mass="67398">MKNGAKDRQVTTSEATAESRPWTHGDVVLAAGLVMVAVQLVWKFDLVRRSYFRQDDFTFIARGLEHGLTWDYLMRVDYGHLVPGPFAIQWAMGRLGVYNDVLAHAVAMTLLGAAGLALLQLLRLLFGSRPAILVPLAFYLLTPMTISSLSWWAVVIETLPFQIALPMALSSHVHYARTGRFRHALAAAAWTAVGMAFFVKAPFILVLAFALSVGWLRRPRQWPAWALYAGVVVVYAVIFFRQLFTSEQLTDNTVQPNMPSLPVAARFAWTLLWGSLSPAAFGGPWKWHPIGDDYAIAATPPPLAWVALGLAAVVVAASIRYRRRAWLAWLVLLGYVVLADMVPVLIGRVEQLGPELGGYELRYISSTSTVLALVIGLAFIPLRDEEQPWLRPPPRLRLAWAPLAAAVAAGSIWSVTAYGNLPLGQHVKSYVETARVALKRTPPGTVILDTYVPPKVVMATFFYEYALTSKVLGPIATHPVTWTGRLNGPVSGPLAFDEQGRLRPVSIEGAVVPGRSPCMPVGPAEVRFRLPLTLPKGVWTAQIGYLNPVETTLSVRLGGPETRVTAGKDLGSTYAAVAGGGTYLVLRTLDGRSACVGEIRVGVPRPAMNATSIPPRPVGG</sequence>
<comment type="caution">
    <text evidence="2">The sequence shown here is derived from an EMBL/GenBank/DDBJ whole genome shotgun (WGS) entry which is preliminary data.</text>
</comment>
<evidence type="ECO:0008006" key="4">
    <source>
        <dbReference type="Google" id="ProtNLM"/>
    </source>
</evidence>
<dbReference type="Proteomes" id="UP000284824">
    <property type="component" value="Unassembled WGS sequence"/>
</dbReference>
<evidence type="ECO:0000313" key="2">
    <source>
        <dbReference type="EMBL" id="RVX47559.1"/>
    </source>
</evidence>
<keyword evidence="1" id="KW-0812">Transmembrane</keyword>
<feature type="transmembrane region" description="Helical" evidence="1">
    <location>
        <begin position="131"/>
        <end position="153"/>
    </location>
</feature>
<evidence type="ECO:0000313" key="3">
    <source>
        <dbReference type="Proteomes" id="UP000284824"/>
    </source>
</evidence>
<dbReference type="EMBL" id="SAUN01000001">
    <property type="protein sequence ID" value="RVX47559.1"/>
    <property type="molecule type" value="Genomic_DNA"/>
</dbReference>
<feature type="transmembrane region" description="Helical" evidence="1">
    <location>
        <begin position="188"/>
        <end position="216"/>
    </location>
</feature>
<evidence type="ECO:0000256" key="1">
    <source>
        <dbReference type="SAM" id="Phobius"/>
    </source>
</evidence>
<gene>
    <name evidence="2" type="ORF">EDD27_10496</name>
</gene>
<feature type="transmembrane region" description="Helical" evidence="1">
    <location>
        <begin position="21"/>
        <end position="42"/>
    </location>
</feature>
<dbReference type="AlphaFoldDB" id="A0A438MPU5"/>
<feature type="transmembrane region" description="Helical" evidence="1">
    <location>
        <begin position="222"/>
        <end position="240"/>
    </location>
</feature>
<keyword evidence="1" id="KW-1133">Transmembrane helix</keyword>
<accession>A0A438MPU5</accession>
<keyword evidence="1" id="KW-0472">Membrane</keyword>
<feature type="transmembrane region" description="Helical" evidence="1">
    <location>
        <begin position="101"/>
        <end position="119"/>
    </location>
</feature>
<organism evidence="2 3">
    <name type="scientific">Nonomuraea polychroma</name>
    <dbReference type="NCBI Taxonomy" id="46176"/>
    <lineage>
        <taxon>Bacteria</taxon>
        <taxon>Bacillati</taxon>
        <taxon>Actinomycetota</taxon>
        <taxon>Actinomycetes</taxon>
        <taxon>Streptosporangiales</taxon>
        <taxon>Streptosporangiaceae</taxon>
        <taxon>Nonomuraea</taxon>
    </lineage>
</organism>
<feature type="transmembrane region" description="Helical" evidence="1">
    <location>
        <begin position="302"/>
        <end position="319"/>
    </location>
</feature>
<proteinExistence type="predicted"/>
<protein>
    <recommendedName>
        <fullName evidence="4">4-amino-4-deoxy-L-arabinose transferase-like glycosyltransferase</fullName>
    </recommendedName>
</protein>
<reference evidence="2 3" key="1">
    <citation type="submission" date="2019-01" db="EMBL/GenBank/DDBJ databases">
        <title>Sequencing the genomes of 1000 actinobacteria strains.</title>
        <authorList>
            <person name="Klenk H.-P."/>
        </authorList>
    </citation>
    <scope>NUCLEOTIDE SEQUENCE [LARGE SCALE GENOMIC DNA]</scope>
    <source>
        <strain evidence="2 3">DSM 43925</strain>
    </source>
</reference>
<feature type="transmembrane region" description="Helical" evidence="1">
    <location>
        <begin position="400"/>
        <end position="419"/>
    </location>
</feature>
<feature type="transmembrane region" description="Helical" evidence="1">
    <location>
        <begin position="361"/>
        <end position="380"/>
    </location>
</feature>
<feature type="transmembrane region" description="Helical" evidence="1">
    <location>
        <begin position="326"/>
        <end position="349"/>
    </location>
</feature>